<comment type="caution">
    <text evidence="1">The sequence shown here is derived from an EMBL/GenBank/DDBJ whole genome shotgun (WGS) entry which is preliminary data.</text>
</comment>
<organism evidence="1 2">
    <name type="scientific">Nepenthes gracilis</name>
    <name type="common">Slender pitcher plant</name>
    <dbReference type="NCBI Taxonomy" id="150966"/>
    <lineage>
        <taxon>Eukaryota</taxon>
        <taxon>Viridiplantae</taxon>
        <taxon>Streptophyta</taxon>
        <taxon>Embryophyta</taxon>
        <taxon>Tracheophyta</taxon>
        <taxon>Spermatophyta</taxon>
        <taxon>Magnoliopsida</taxon>
        <taxon>eudicotyledons</taxon>
        <taxon>Gunneridae</taxon>
        <taxon>Pentapetalae</taxon>
        <taxon>Caryophyllales</taxon>
        <taxon>Nepenthaceae</taxon>
        <taxon>Nepenthes</taxon>
    </lineage>
</organism>
<keyword evidence="2" id="KW-1185">Reference proteome</keyword>
<dbReference type="EMBL" id="BSYO01000015">
    <property type="protein sequence ID" value="GMH15744.1"/>
    <property type="molecule type" value="Genomic_DNA"/>
</dbReference>
<dbReference type="Proteomes" id="UP001279734">
    <property type="component" value="Unassembled WGS sequence"/>
</dbReference>
<dbReference type="AlphaFoldDB" id="A0AAD3SRX0"/>
<name>A0AAD3SRX0_NEPGR</name>
<protein>
    <submittedName>
        <fullName evidence="1">Uncharacterized protein</fullName>
    </submittedName>
</protein>
<reference evidence="1" key="1">
    <citation type="submission" date="2023-05" db="EMBL/GenBank/DDBJ databases">
        <title>Nepenthes gracilis genome sequencing.</title>
        <authorList>
            <person name="Fukushima K."/>
        </authorList>
    </citation>
    <scope>NUCLEOTIDE SEQUENCE</scope>
    <source>
        <strain evidence="1">SING2019-196</strain>
    </source>
</reference>
<evidence type="ECO:0000313" key="1">
    <source>
        <dbReference type="EMBL" id="GMH15744.1"/>
    </source>
</evidence>
<proteinExistence type="predicted"/>
<gene>
    <name evidence="1" type="ORF">Nepgr_017585</name>
</gene>
<sequence>MSSRTSLRHHLQLESRLHWDELSNSLQLGICLLLLLREARRPLNDVGVVDRSSTATPFDIIQKMEQVRRENGMIIDEKLQPAAAMEPEMKFGSRRFASKSTTVVSSEYGLFRI</sequence>
<evidence type="ECO:0000313" key="2">
    <source>
        <dbReference type="Proteomes" id="UP001279734"/>
    </source>
</evidence>
<accession>A0AAD3SRX0</accession>